<evidence type="ECO:0000256" key="1">
    <source>
        <dbReference type="ARBA" id="ARBA00006515"/>
    </source>
</evidence>
<evidence type="ECO:0000256" key="2">
    <source>
        <dbReference type="ARBA" id="ARBA00022857"/>
    </source>
</evidence>
<dbReference type="AlphaFoldDB" id="A0A2K8MIA4"/>
<keyword evidence="3" id="KW-0560">Oxidoreductase</keyword>
<dbReference type="GO" id="GO:0051596">
    <property type="term" value="P:methylglyoxal catabolic process"/>
    <property type="evidence" value="ECO:0007669"/>
    <property type="project" value="TreeGrafter"/>
</dbReference>
<dbReference type="Gene3D" id="3.20.20.100">
    <property type="entry name" value="NADP-dependent oxidoreductase domain"/>
    <property type="match status" value="1"/>
</dbReference>
<reference evidence="5 6" key="1">
    <citation type="submission" date="2017-11" db="EMBL/GenBank/DDBJ databases">
        <title>Complete genome sequence of Sphingomonas sp. Strain Cra20, a psychrotolerant potential plant growth promoting rhizobacteria.</title>
        <authorList>
            <person name="Luo Y."/>
        </authorList>
    </citation>
    <scope>NUCLEOTIDE SEQUENCE [LARGE SCALE GENOMIC DNA]</scope>
    <source>
        <strain evidence="5 6">Cra20</strain>
    </source>
</reference>
<dbReference type="Pfam" id="PF00248">
    <property type="entry name" value="Aldo_ket_red"/>
    <property type="match status" value="1"/>
</dbReference>
<dbReference type="NCBIfam" id="NF007388">
    <property type="entry name" value="PRK09912.1"/>
    <property type="match status" value="1"/>
</dbReference>
<dbReference type="SUPFAM" id="SSF51430">
    <property type="entry name" value="NAD(P)-linked oxidoreductase"/>
    <property type="match status" value="1"/>
</dbReference>
<dbReference type="PANTHER" id="PTHR43150:SF4">
    <property type="entry name" value="L-GLYCERALDEHYDE 3-PHOSPHATE REDUCTASE"/>
    <property type="match status" value="1"/>
</dbReference>
<dbReference type="InterPro" id="IPR023210">
    <property type="entry name" value="NADP_OxRdtase_dom"/>
</dbReference>
<dbReference type="RefSeq" id="WP_100283406.1">
    <property type="nucleotide sequence ID" value="NZ_CP024923.1"/>
</dbReference>
<keyword evidence="6" id="KW-1185">Reference proteome</keyword>
<dbReference type="Proteomes" id="UP000229081">
    <property type="component" value="Chromosome"/>
</dbReference>
<dbReference type="PRINTS" id="PR01577">
    <property type="entry name" value="KCNABCHANNEL"/>
</dbReference>
<accession>A0A2K8MIA4</accession>
<dbReference type="EMBL" id="CP024923">
    <property type="protein sequence ID" value="ATY33607.1"/>
    <property type="molecule type" value="Genomic_DNA"/>
</dbReference>
<evidence type="ECO:0000259" key="4">
    <source>
        <dbReference type="Pfam" id="PF00248"/>
    </source>
</evidence>
<dbReference type="OrthoDB" id="7181835at2"/>
<organism evidence="5 6">
    <name type="scientific">Sphingomonas psychrotolerans</name>
    <dbReference type="NCBI Taxonomy" id="1327635"/>
    <lineage>
        <taxon>Bacteria</taxon>
        <taxon>Pseudomonadati</taxon>
        <taxon>Pseudomonadota</taxon>
        <taxon>Alphaproteobacteria</taxon>
        <taxon>Sphingomonadales</taxon>
        <taxon>Sphingomonadaceae</taxon>
        <taxon>Sphingomonas</taxon>
    </lineage>
</organism>
<name>A0A2K8MIA4_9SPHN</name>
<gene>
    <name evidence="5" type="ORF">CVN68_17920</name>
</gene>
<evidence type="ECO:0000256" key="3">
    <source>
        <dbReference type="ARBA" id="ARBA00023002"/>
    </source>
</evidence>
<dbReference type="PANTHER" id="PTHR43150">
    <property type="entry name" value="HYPERKINETIC, ISOFORM M"/>
    <property type="match status" value="1"/>
</dbReference>
<comment type="similarity">
    <text evidence="1">Belongs to the shaker potassium channel beta subunit family.</text>
</comment>
<protein>
    <submittedName>
        <fullName evidence="5">Aldo/keto reductase</fullName>
    </submittedName>
</protein>
<dbReference type="GO" id="GO:0016491">
    <property type="term" value="F:oxidoreductase activity"/>
    <property type="evidence" value="ECO:0007669"/>
    <property type="project" value="UniProtKB-KW"/>
</dbReference>
<evidence type="ECO:0000313" key="6">
    <source>
        <dbReference type="Proteomes" id="UP000229081"/>
    </source>
</evidence>
<dbReference type="KEGG" id="sphc:CVN68_17920"/>
<feature type="domain" description="NADP-dependent oxidoreductase" evidence="4">
    <location>
        <begin position="33"/>
        <end position="332"/>
    </location>
</feature>
<evidence type="ECO:0000313" key="5">
    <source>
        <dbReference type="EMBL" id="ATY33607.1"/>
    </source>
</evidence>
<proteinExistence type="inferred from homology"/>
<dbReference type="InterPro" id="IPR005399">
    <property type="entry name" value="K_chnl_volt-dep_bsu_KCNAB-rel"/>
</dbReference>
<sequence>MSYPQPWTADPMRYDGRMPYRRCGRSGLDLPAISLGLWQNFGGADVFETGRAMLRRAFDRGVTHFDLANNYGPPYGSAEENFGRVMASDFASHRDELVISTKAGWDMWPGPYGDVGGSRKYLIASCDQSLKRMGLDYVDIFYSHRVDPKTPLEETMGALAHIHRQGKALYIGISSYSPELTRQAAAILAEYRVPLLIHQPSYSMLNRWVEESLLAALGDLGTGCIAFSPLAQGMLSSKYLNGVPADARAAKGGSLGHGLLSQENITRIRALNAIAERRGQTLAQMAIAWVLRDPRVTSALIGARTVEQLDNSLDAVKSLNFSPEELAEIDTHATEGAVDLWKVSSTLEELPQR</sequence>
<keyword evidence="2" id="KW-0521">NADP</keyword>
<dbReference type="InterPro" id="IPR036812">
    <property type="entry name" value="NAD(P)_OxRdtase_dom_sf"/>
</dbReference>